<feature type="transmembrane region" description="Helical" evidence="1">
    <location>
        <begin position="96"/>
        <end position="113"/>
    </location>
</feature>
<gene>
    <name evidence="2" type="ORF">RC62_2291</name>
</gene>
<keyword evidence="1" id="KW-0472">Membrane</keyword>
<evidence type="ECO:0000313" key="3">
    <source>
        <dbReference type="Proteomes" id="UP000050443"/>
    </source>
</evidence>
<dbReference type="AlphaFoldDB" id="A0A0Q0VTD3"/>
<dbReference type="PATRIC" id="fig|362413.3.peg.2232"/>
<accession>A0A0Q0VTD3</accession>
<keyword evidence="1" id="KW-1133">Transmembrane helix</keyword>
<dbReference type="EMBL" id="JRLF01000015">
    <property type="protein sequence ID" value="KQB37125.1"/>
    <property type="molecule type" value="Genomic_DNA"/>
</dbReference>
<reference evidence="2 3" key="1">
    <citation type="submission" date="2014-09" db="EMBL/GenBank/DDBJ databases">
        <title>Genome sequence of Flavobacterium aquidurense RC62.</title>
        <authorList>
            <person name="Kim J.F."/>
            <person name="Kwak M.-J."/>
        </authorList>
    </citation>
    <scope>NUCLEOTIDE SEQUENCE [LARGE SCALE GENOMIC DNA]</scope>
    <source>
        <strain evidence="2 3">RC62</strain>
    </source>
</reference>
<evidence type="ECO:0000313" key="2">
    <source>
        <dbReference type="EMBL" id="KQB37125.1"/>
    </source>
</evidence>
<feature type="transmembrane region" description="Helical" evidence="1">
    <location>
        <begin position="119"/>
        <end position="136"/>
    </location>
</feature>
<dbReference type="Proteomes" id="UP000050443">
    <property type="component" value="Unassembled WGS sequence"/>
</dbReference>
<dbReference type="RefSeq" id="WP_055097870.1">
    <property type="nucleotide sequence ID" value="NZ_JRLF01000015.1"/>
</dbReference>
<name>A0A0Q0VTD3_9FLAO</name>
<proteinExistence type="predicted"/>
<sequence>MESKLSLSEFRRRLENNTEIGSLKVNLSLFRIFPRFGGIKPFYGLFDDKSFRLTINSRTSPTYFIIRGNYKNINNIVKVSYIVEPNSKFQLIWTRFSPVVFLIALNVFFLFFGRGLRRATTIVSLFLLIVIFYSRWKEERKRKILERKFVRIFEILK</sequence>
<evidence type="ECO:0000256" key="1">
    <source>
        <dbReference type="SAM" id="Phobius"/>
    </source>
</evidence>
<dbReference type="STRING" id="362413.RC62_2291"/>
<keyword evidence="1" id="KW-0812">Transmembrane</keyword>
<protein>
    <submittedName>
        <fullName evidence="2">Uncharacterized protein</fullName>
    </submittedName>
</protein>
<organism evidence="2 3">
    <name type="scientific">Flavobacterium aquidurense</name>
    <dbReference type="NCBI Taxonomy" id="362413"/>
    <lineage>
        <taxon>Bacteria</taxon>
        <taxon>Pseudomonadati</taxon>
        <taxon>Bacteroidota</taxon>
        <taxon>Flavobacteriia</taxon>
        <taxon>Flavobacteriales</taxon>
        <taxon>Flavobacteriaceae</taxon>
        <taxon>Flavobacterium</taxon>
    </lineage>
</organism>
<comment type="caution">
    <text evidence="2">The sequence shown here is derived from an EMBL/GenBank/DDBJ whole genome shotgun (WGS) entry which is preliminary data.</text>
</comment>
<dbReference type="OrthoDB" id="1371022at2"/>